<dbReference type="RefSeq" id="WP_325776197.1">
    <property type="nucleotide sequence ID" value="NZ_VTDN01000016.1"/>
</dbReference>
<keyword evidence="1" id="KW-0802">TPR repeat</keyword>
<feature type="domain" description="DUF4365" evidence="2">
    <location>
        <begin position="30"/>
        <end position="150"/>
    </location>
</feature>
<evidence type="ECO:0000259" key="2">
    <source>
        <dbReference type="Pfam" id="PF14280"/>
    </source>
</evidence>
<dbReference type="Pfam" id="PF14280">
    <property type="entry name" value="DUF4365"/>
    <property type="match status" value="1"/>
</dbReference>
<dbReference type="PROSITE" id="PS50005">
    <property type="entry name" value="TPR"/>
    <property type="match status" value="1"/>
</dbReference>
<gene>
    <name evidence="3" type="ORF">I2F25_12335</name>
</gene>
<evidence type="ECO:0000313" key="3">
    <source>
        <dbReference type="EMBL" id="MEB5477820.1"/>
    </source>
</evidence>
<accession>A0ABU6DVR8</accession>
<keyword evidence="4" id="KW-1185">Reference proteome</keyword>
<reference evidence="3 4" key="1">
    <citation type="submission" date="2019-08" db="EMBL/GenBank/DDBJ databases">
        <title>Five species of Acinetobacter isolated from floral nectar and animal pollinators.</title>
        <authorList>
            <person name="Hendry T.A."/>
        </authorList>
    </citation>
    <scope>NUCLEOTIDE SEQUENCE [LARGE SCALE GENOMIC DNA]</scope>
    <source>
        <strain evidence="3 4">MD18.27</strain>
    </source>
</reference>
<dbReference type="InterPro" id="IPR019734">
    <property type="entry name" value="TPR_rpt"/>
</dbReference>
<dbReference type="SUPFAM" id="SSF48452">
    <property type="entry name" value="TPR-like"/>
    <property type="match status" value="1"/>
</dbReference>
<evidence type="ECO:0000313" key="4">
    <source>
        <dbReference type="Proteomes" id="UP001339883"/>
    </source>
</evidence>
<evidence type="ECO:0000256" key="1">
    <source>
        <dbReference type="PROSITE-ProRule" id="PRU00339"/>
    </source>
</evidence>
<comment type="caution">
    <text evidence="3">The sequence shown here is derived from an EMBL/GenBank/DDBJ whole genome shotgun (WGS) entry which is preliminary data.</text>
</comment>
<name>A0ABU6DVR8_9GAMM</name>
<protein>
    <submittedName>
        <fullName evidence="3">DUF4365 domain-containing protein</fullName>
    </submittedName>
</protein>
<sequence length="1293" mass="150876">MSENLPTEGLGQEIGRIAKDIFAIKRPRSWILKELDGDTDFGIDYIVQVHNPQKQVEFSFYLQLKGTQSPKYSSDNLHIKHQFKTKTLNYYLRQDSIVMVVIVDLKDEDEDEPGKVPVYYQWLDEAWFRKQPIDLDQQDHFTVSVPTENKLFRNLEIYDFLKARYHEKIAAENLKFTIKDLNKPVVKNLELISEKIKTKPIYLESMATDNLEPWINDPEGAVASQLKICARYFDNNKIKEAKDLLIKLETKSIEFSTHELAEFHLQLGHLAIFEDKYEEALEQFEKADSLKVNNRYLYTYVLNKIRYLDLSNEQLEEILSLPLNDDHNAHLIRAIAMTLIGQKQEALSYFQEKHPEKVIRQLLICMNGELYDEADQIIATYVQTDLDSDEDKFLYHSLAAKRYFHRATGKESIYNTPFPLEGFPDFDIGLMTSAFNAIEKAWEINKNLNYKFDIEPILSISPFIYGYFDKPNHLFSYLEPLLHARPTKSVLRQACRIQYDYHNFSEALGLLEQLKELDADEKAMLIICLFKEGRHQEALDFLALHEQEIISTCGNSAIQLFIMASGIASELLNTNLAEKYQKIVEEMPDAEAAIALQKFIRSSHLNQNQSNEYLKELYQTYLTLHKPKILAEQLIIFIQPESQETALAYIDVAEKILESQELSNHKYLGLCQALFIVKNWPRTIKIANKNIKKGVNIGKWNLIKIGAQFNLGLIGLASSQIHQMLNNKQLDDQDKKFYIELCLGMGLGQKIIKQMVELLPNIKIRFEKVKLLFQIINVYKSDSKYASELQNAIFSLGTYVDQNDYYQEGNYLALFMTCIILRGSFKPEHEVYINDFKERQNKYFMQFPESTIFRSAVFPENSTGEEIIEFLNKLTGRNQTHIDQINEITEKIRNGKYQLPFIFRQKILQNTVNIFQAWHNACDKSEKYLDYKVIHNPANTNEKEVKSFIENSSGHIVLDETSLLLLNQLDLLDIFLKELPRFTLLRSVFNRIKSIAHDKMQLFNEQANKIWLVIQSNIDKLTLIEEDKVLGYVESLKNSSSFIFTEDRILYVLLKEKIKDFNSGNIFNVISYLYENDAITKSIFVEKISDFFILDFKGVTFSAKDVHRYMTYVLEDRTLLNEYRSSPLSNVIDYYLSYEDKQALKLRNSFVFLRYITPYELSSDILYQIISHILEYTPNFDIYYIISIYIIASGLRFDLRLHHTTHVSSVHKNLWQKYKALMELNSETTFTDDFLISTFLSVLLTLKSNTSDREIILISENNIKQAYLNLLHSFSLNTAEHTKIESFKTILGY</sequence>
<dbReference type="InterPro" id="IPR011990">
    <property type="entry name" value="TPR-like_helical_dom_sf"/>
</dbReference>
<organism evidence="3 4">
    <name type="scientific">Acinetobacter pollinis</name>
    <dbReference type="NCBI Taxonomy" id="2605270"/>
    <lineage>
        <taxon>Bacteria</taxon>
        <taxon>Pseudomonadati</taxon>
        <taxon>Pseudomonadota</taxon>
        <taxon>Gammaproteobacteria</taxon>
        <taxon>Moraxellales</taxon>
        <taxon>Moraxellaceae</taxon>
        <taxon>Acinetobacter</taxon>
    </lineage>
</organism>
<dbReference type="InterPro" id="IPR025375">
    <property type="entry name" value="DUF4365"/>
</dbReference>
<dbReference type="Gene3D" id="1.25.40.10">
    <property type="entry name" value="Tetratricopeptide repeat domain"/>
    <property type="match status" value="1"/>
</dbReference>
<feature type="repeat" description="TPR" evidence="1">
    <location>
        <begin position="261"/>
        <end position="294"/>
    </location>
</feature>
<dbReference type="EMBL" id="VTDN01000016">
    <property type="protein sequence ID" value="MEB5477820.1"/>
    <property type="molecule type" value="Genomic_DNA"/>
</dbReference>
<proteinExistence type="predicted"/>
<dbReference type="Proteomes" id="UP001339883">
    <property type="component" value="Unassembled WGS sequence"/>
</dbReference>